<organism evidence="7 8">
    <name type="scientific">Marasmius tenuissimus</name>
    <dbReference type="NCBI Taxonomy" id="585030"/>
    <lineage>
        <taxon>Eukaryota</taxon>
        <taxon>Fungi</taxon>
        <taxon>Dikarya</taxon>
        <taxon>Basidiomycota</taxon>
        <taxon>Agaricomycotina</taxon>
        <taxon>Agaricomycetes</taxon>
        <taxon>Agaricomycetidae</taxon>
        <taxon>Agaricales</taxon>
        <taxon>Marasmiineae</taxon>
        <taxon>Marasmiaceae</taxon>
        <taxon>Marasmius</taxon>
    </lineage>
</organism>
<feature type="compositionally biased region" description="Low complexity" evidence="5">
    <location>
        <begin position="253"/>
        <end position="269"/>
    </location>
</feature>
<gene>
    <name evidence="7" type="ORF">AAF712_000414</name>
</gene>
<keyword evidence="2" id="KW-0808">Transferase</keyword>
<protein>
    <recommendedName>
        <fullName evidence="1">receptor protein-tyrosine kinase</fullName>
        <ecNumber evidence="1">2.7.10.1</ecNumber>
    </recommendedName>
</protein>
<proteinExistence type="predicted"/>
<evidence type="ECO:0000256" key="5">
    <source>
        <dbReference type="SAM" id="MobiDB-lite"/>
    </source>
</evidence>
<feature type="transmembrane region" description="Helical" evidence="6">
    <location>
        <begin position="123"/>
        <end position="146"/>
    </location>
</feature>
<feature type="region of interest" description="Disordered" evidence="5">
    <location>
        <begin position="242"/>
        <end position="369"/>
    </location>
</feature>
<name>A0ABR3AFE3_9AGAR</name>
<keyword evidence="6" id="KW-0812">Transmembrane</keyword>
<dbReference type="InterPro" id="IPR044912">
    <property type="entry name" value="Egfr_JX_dom"/>
</dbReference>
<accession>A0ABR3AFE3</accession>
<feature type="compositionally biased region" description="Basic and acidic residues" evidence="5">
    <location>
        <begin position="318"/>
        <end position="328"/>
    </location>
</feature>
<keyword evidence="6" id="KW-0472">Membrane</keyword>
<feature type="compositionally biased region" description="Polar residues" evidence="5">
    <location>
        <begin position="270"/>
        <end position="284"/>
    </location>
</feature>
<evidence type="ECO:0000256" key="6">
    <source>
        <dbReference type="SAM" id="Phobius"/>
    </source>
</evidence>
<dbReference type="EMBL" id="JBBXMP010000001">
    <property type="protein sequence ID" value="KAL0072651.1"/>
    <property type="molecule type" value="Genomic_DNA"/>
</dbReference>
<keyword evidence="8" id="KW-1185">Reference proteome</keyword>
<keyword evidence="6" id="KW-1133">Transmembrane helix</keyword>
<evidence type="ECO:0000256" key="2">
    <source>
        <dbReference type="ARBA" id="ARBA00022679"/>
    </source>
</evidence>
<dbReference type="Gene3D" id="6.10.250.2930">
    <property type="match status" value="1"/>
</dbReference>
<evidence type="ECO:0000313" key="8">
    <source>
        <dbReference type="Proteomes" id="UP001437256"/>
    </source>
</evidence>
<evidence type="ECO:0000256" key="1">
    <source>
        <dbReference type="ARBA" id="ARBA00011902"/>
    </source>
</evidence>
<evidence type="ECO:0000313" key="7">
    <source>
        <dbReference type="EMBL" id="KAL0072651.1"/>
    </source>
</evidence>
<comment type="caution">
    <text evidence="7">The sequence shown here is derived from an EMBL/GenBank/DDBJ whole genome shotgun (WGS) entry which is preliminary data.</text>
</comment>
<dbReference type="EC" id="2.7.10.1" evidence="1"/>
<sequence length="369" mass="39287">MNLQFDSFASDGTATFTFEGGLRPKKWCDAVMLYGPVGPNAASYAVQVDGGSTSTFSATKARFVPRVMLYYGSNLGPGKHTLKFVCRPSTGQVCSIDYAEVFTTSSIQKRSSGSSTGALSTGAIAGLVIGILLLVALLLFGLFWYFRRRKQERERQNQRDLFSASGLDGSSFRPGSNTYNYGQPVSANAATAQSTYSTSMTLPNPYPVAVYETSTTSPYIIMNQPEPANVTVQQSSASIMTHESGAPLVSPQSTMTRSTSDSGSSSSRSYNGTVIRTIANSTSPRPGPRISSLKGQNPTPLPASVGQSLDSVPEDELRDNRLVVEGRPQDFGSLSQSGGGGSGSNSSHDLENQPPPDYSQATKPYRRPG</sequence>
<dbReference type="Proteomes" id="UP001437256">
    <property type="component" value="Unassembled WGS sequence"/>
</dbReference>
<evidence type="ECO:0000256" key="3">
    <source>
        <dbReference type="ARBA" id="ARBA00022777"/>
    </source>
</evidence>
<keyword evidence="4" id="KW-0829">Tyrosine-protein kinase</keyword>
<reference evidence="7 8" key="1">
    <citation type="submission" date="2024-05" db="EMBL/GenBank/DDBJ databases">
        <title>A draft genome resource for the thread blight pathogen Marasmius tenuissimus strain MS-2.</title>
        <authorList>
            <person name="Yulfo-Soto G.E."/>
            <person name="Baruah I.K."/>
            <person name="Amoako-Attah I."/>
            <person name="Bukari Y."/>
            <person name="Meinhardt L.W."/>
            <person name="Bailey B.A."/>
            <person name="Cohen S.P."/>
        </authorList>
    </citation>
    <scope>NUCLEOTIDE SEQUENCE [LARGE SCALE GENOMIC DNA]</scope>
    <source>
        <strain evidence="7 8">MS-2</strain>
    </source>
</reference>
<keyword evidence="3" id="KW-0418">Kinase</keyword>
<evidence type="ECO:0000256" key="4">
    <source>
        <dbReference type="ARBA" id="ARBA00023137"/>
    </source>
</evidence>
<dbReference type="Gene3D" id="2.60.120.260">
    <property type="entry name" value="Galactose-binding domain-like"/>
    <property type="match status" value="1"/>
</dbReference>